<sequence>MSMKNVEDLSELAVIGVDIGKDVFHLVGFDDVGTLVLRREVKRLALTATFEKMPRCVVGMDACLSAHFVSRTLRGLGFEPRIIPVIYVRPFIKGQKNDYNDAEAIAEAALRPNLRTVTEKSQDQLDLQALHRVRARLVSQRTATINQIRAFLIEQGITVRKGLHALKSSFLPILEERQDEISPRMRAILSGLYGDWLWLDERIETIAKEIEDISRTEENCDNVMTIPGIGPLISTAMVAAVGRGEVFDRGRDFAAWIGLIPRQYSTGGRTVLEPCSKRGSRYLRMLFVQAANVVLMRPHHWPGFSFGDWLAR</sequence>
<dbReference type="NCBIfam" id="NF033542">
    <property type="entry name" value="transpos_IS110"/>
    <property type="match status" value="1"/>
</dbReference>
<evidence type="ECO:0000313" key="3">
    <source>
        <dbReference type="EMBL" id="NEK25261.1"/>
    </source>
</evidence>
<dbReference type="GO" id="GO:0006313">
    <property type="term" value="P:DNA transposition"/>
    <property type="evidence" value="ECO:0007669"/>
    <property type="project" value="InterPro"/>
</dbReference>
<evidence type="ECO:0000259" key="1">
    <source>
        <dbReference type="Pfam" id="PF01548"/>
    </source>
</evidence>
<keyword evidence="4" id="KW-1185">Reference proteome</keyword>
<dbReference type="GO" id="GO:0003677">
    <property type="term" value="F:DNA binding"/>
    <property type="evidence" value="ECO:0007669"/>
    <property type="project" value="InterPro"/>
</dbReference>
<dbReference type="InterPro" id="IPR047650">
    <property type="entry name" value="Transpos_IS110"/>
</dbReference>
<feature type="domain" description="Transposase IS110-like N-terminal" evidence="1">
    <location>
        <begin position="15"/>
        <end position="152"/>
    </location>
</feature>
<evidence type="ECO:0000313" key="4">
    <source>
        <dbReference type="Proteomes" id="UP000468591"/>
    </source>
</evidence>
<dbReference type="PANTHER" id="PTHR33055">
    <property type="entry name" value="TRANSPOSASE FOR INSERTION SEQUENCE ELEMENT IS1111A"/>
    <property type="match status" value="1"/>
</dbReference>
<organism evidence="3 4">
    <name type="scientific">Sulfitobacter sediminilitoris</name>
    <dbReference type="NCBI Taxonomy" id="2698830"/>
    <lineage>
        <taxon>Bacteria</taxon>
        <taxon>Pseudomonadati</taxon>
        <taxon>Pseudomonadota</taxon>
        <taxon>Alphaproteobacteria</taxon>
        <taxon>Rhodobacterales</taxon>
        <taxon>Roseobacteraceae</taxon>
        <taxon>Sulfitobacter</taxon>
    </lineage>
</organism>
<gene>
    <name evidence="3" type="ORF">GV827_23155</name>
</gene>
<dbReference type="GO" id="GO:0004803">
    <property type="term" value="F:transposase activity"/>
    <property type="evidence" value="ECO:0007669"/>
    <property type="project" value="InterPro"/>
</dbReference>
<comment type="caution">
    <text evidence="3">The sequence shown here is derived from an EMBL/GenBank/DDBJ whole genome shotgun (WGS) entry which is preliminary data.</text>
</comment>
<dbReference type="EMBL" id="JAABNT010000078">
    <property type="protein sequence ID" value="NEK25261.1"/>
    <property type="molecule type" value="Genomic_DNA"/>
</dbReference>
<reference evidence="3 4" key="1">
    <citation type="submission" date="2020-01" db="EMBL/GenBank/DDBJ databases">
        <title>Sulfitobacter sediminilitoris sp. nov., isolated from a tidal flat.</title>
        <authorList>
            <person name="Park S."/>
            <person name="Yoon J.-H."/>
        </authorList>
    </citation>
    <scope>NUCLEOTIDE SEQUENCE [LARGE SCALE GENOMIC DNA]</scope>
    <source>
        <strain evidence="3 4">JBTF-M27</strain>
    </source>
</reference>
<dbReference type="AlphaFoldDB" id="A0A6P0CGG3"/>
<accession>A0A6P0CGG3</accession>
<dbReference type="PANTHER" id="PTHR33055:SF3">
    <property type="entry name" value="PUTATIVE TRANSPOSASE FOR IS117-RELATED"/>
    <property type="match status" value="1"/>
</dbReference>
<evidence type="ECO:0000259" key="2">
    <source>
        <dbReference type="Pfam" id="PF02371"/>
    </source>
</evidence>
<dbReference type="Pfam" id="PF01548">
    <property type="entry name" value="DEDD_Tnp_IS110"/>
    <property type="match status" value="1"/>
</dbReference>
<protein>
    <submittedName>
        <fullName evidence="3">IS110 family transposase</fullName>
    </submittedName>
</protein>
<dbReference type="InterPro" id="IPR002525">
    <property type="entry name" value="Transp_IS110-like_N"/>
</dbReference>
<feature type="non-terminal residue" evidence="3">
    <location>
        <position position="312"/>
    </location>
</feature>
<feature type="domain" description="Transposase IS116/IS110/IS902 C-terminal" evidence="2">
    <location>
        <begin position="220"/>
        <end position="296"/>
    </location>
</feature>
<dbReference type="InterPro" id="IPR003346">
    <property type="entry name" value="Transposase_20"/>
</dbReference>
<dbReference type="Pfam" id="PF02371">
    <property type="entry name" value="Transposase_20"/>
    <property type="match status" value="1"/>
</dbReference>
<proteinExistence type="predicted"/>
<dbReference type="Proteomes" id="UP000468591">
    <property type="component" value="Unassembled WGS sequence"/>
</dbReference>
<name>A0A6P0CGG3_9RHOB</name>